<dbReference type="EMBL" id="AEYH02003115">
    <property type="protein sequence ID" value="KFG31262.1"/>
    <property type="molecule type" value="Genomic_DNA"/>
</dbReference>
<reference evidence="1 2" key="1">
    <citation type="submission" date="2014-07" db="EMBL/GenBank/DDBJ databases">
        <authorList>
            <person name="Sibley D."/>
            <person name="Venepally P."/>
            <person name="Karamycheva S."/>
            <person name="Hadjithomas M."/>
            <person name="Khan A."/>
            <person name="Brunk B."/>
            <person name="Roos D."/>
            <person name="Caler E."/>
            <person name="Lorenzi H."/>
        </authorList>
    </citation>
    <scope>NUCLEOTIDE SEQUENCE [LARGE SCALE GENOMIC DNA]</scope>
    <source>
        <strain evidence="1 2">FOU</strain>
    </source>
</reference>
<evidence type="ECO:0000313" key="2">
    <source>
        <dbReference type="Proteomes" id="UP000028838"/>
    </source>
</evidence>
<dbReference type="Proteomes" id="UP000028838">
    <property type="component" value="Unassembled WGS sequence"/>
</dbReference>
<organism evidence="1 2">
    <name type="scientific">Toxoplasma gondii FOU</name>
    <dbReference type="NCBI Taxonomy" id="943167"/>
    <lineage>
        <taxon>Eukaryota</taxon>
        <taxon>Sar</taxon>
        <taxon>Alveolata</taxon>
        <taxon>Apicomplexa</taxon>
        <taxon>Conoidasida</taxon>
        <taxon>Coccidia</taxon>
        <taxon>Eucoccidiorida</taxon>
        <taxon>Eimeriorina</taxon>
        <taxon>Sarcocystidae</taxon>
        <taxon>Toxoplasma</taxon>
    </lineage>
</organism>
<comment type="caution">
    <text evidence="1">The sequence shown here is derived from an EMBL/GenBank/DDBJ whole genome shotgun (WGS) entry which is preliminary data.</text>
</comment>
<protein>
    <submittedName>
        <fullName evidence="1">Uncharacterized protein</fullName>
    </submittedName>
</protein>
<sequence length="126" mass="14117">MPPVLGATEKSEMLMVLQEKTAVAIDKERERKRFLARSKDGRKSPVPTKLSAQLQRTIQSKGKGEKLLVLEQAWLKEAITEIKMKNVRGTSAASGTQKELSGTPFDVQHWRLYRSASAALKNVIRL</sequence>
<accession>A0A086JGJ4</accession>
<dbReference type="OrthoDB" id="10403278at2759"/>
<evidence type="ECO:0000313" key="1">
    <source>
        <dbReference type="EMBL" id="KFG31262.1"/>
    </source>
</evidence>
<name>A0A086JGJ4_TOXGO</name>
<dbReference type="VEuPathDB" id="ToxoDB:TGFOU_202600"/>
<gene>
    <name evidence="1" type="ORF">TGFOU_202600</name>
</gene>
<proteinExistence type="predicted"/>
<dbReference type="AlphaFoldDB" id="A0A086JGJ4"/>